<keyword evidence="1" id="KW-0812">Transmembrane</keyword>
<accession>A0A5B9RCI5</accession>
<dbReference type="EMBL" id="MK623259">
    <property type="protein sequence ID" value="QEG57133.1"/>
    <property type="molecule type" value="Genomic_DNA"/>
</dbReference>
<evidence type="ECO:0000256" key="1">
    <source>
        <dbReference type="SAM" id="Phobius"/>
    </source>
</evidence>
<reference evidence="2" key="1">
    <citation type="submission" date="2019-03" db="EMBL/GenBank/DDBJ databases">
        <title>Evidence of extensive intraspecific noncoding reshuffling in a 169kb mitochondrial genome of basidiomycete fungus.</title>
        <authorList>
            <person name="Lee H.-H."/>
            <person name="Ke H.-M."/>
            <person name="Lin C.-Y.I."/>
            <person name="Lee T.J."/>
            <person name="Chung C.-L."/>
            <person name="Tsai I.J."/>
        </authorList>
    </citation>
    <scope>NUCLEOTIDE SEQUENCE</scope>
    <source>
        <strain evidence="2">FFPRI411162</strain>
    </source>
</reference>
<evidence type="ECO:0000313" key="2">
    <source>
        <dbReference type="EMBL" id="QEG57133.1"/>
    </source>
</evidence>
<sequence length="129" mass="14846">MNMKTLIILILEKTFSTLSTIRHSEIIQALCLIPILFTFYLFVLAYALLITWLLFGIEPSALILWILGIGTVMLTLIAYVNIFLDMRGYYSVEDEEINHILSIVFEVFVGCLKFYILSISFTIMLLLIL</sequence>
<keyword evidence="1" id="KW-0472">Membrane</keyword>
<keyword evidence="1" id="KW-1133">Transmembrane helix</keyword>
<feature type="transmembrane region" description="Helical" evidence="1">
    <location>
        <begin position="103"/>
        <end position="128"/>
    </location>
</feature>
<geneLocation type="mitochondrion" evidence="2"/>
<feature type="transmembrane region" description="Helical" evidence="1">
    <location>
        <begin position="26"/>
        <end position="55"/>
    </location>
</feature>
<organism evidence="2">
    <name type="scientific">Pyrrhoderma lamaoense</name>
    <dbReference type="NCBI Taxonomy" id="2282106"/>
    <lineage>
        <taxon>Eukaryota</taxon>
        <taxon>Fungi</taxon>
        <taxon>Dikarya</taxon>
        <taxon>Basidiomycota</taxon>
        <taxon>Agaricomycotina</taxon>
        <taxon>Agaricomycetes</taxon>
        <taxon>Hymenochaetales</taxon>
        <taxon>Hymenochaetaceae</taxon>
        <taxon>Pyrrhoderma</taxon>
    </lineage>
</organism>
<gene>
    <name evidence="2" type="ORF">PLAO_000056</name>
</gene>
<proteinExistence type="predicted"/>
<dbReference type="AlphaFoldDB" id="A0A5B9RCI5"/>
<feature type="transmembrane region" description="Helical" evidence="1">
    <location>
        <begin position="62"/>
        <end position="83"/>
    </location>
</feature>
<protein>
    <submittedName>
        <fullName evidence="2">Uncharacterized protein</fullName>
    </submittedName>
</protein>
<keyword evidence="2" id="KW-0496">Mitochondrion</keyword>
<name>A0A5B9RCI5_9AGAM</name>